<dbReference type="SMART" id="SM00353">
    <property type="entry name" value="HLH"/>
    <property type="match status" value="1"/>
</dbReference>
<gene>
    <name evidence="8" type="ORF">Scep_021518</name>
</gene>
<dbReference type="PANTHER" id="PTHR46412:SF3">
    <property type="entry name" value="TRANSCRIPTION FACTOR BIM1"/>
    <property type="match status" value="1"/>
</dbReference>
<accession>A0AAP0F4H4</accession>
<proteinExistence type="predicted"/>
<dbReference type="PROSITE" id="PS50888">
    <property type="entry name" value="BHLH"/>
    <property type="match status" value="1"/>
</dbReference>
<dbReference type="Pfam" id="PF00010">
    <property type="entry name" value="HLH"/>
    <property type="match status" value="1"/>
</dbReference>
<keyword evidence="5" id="KW-0539">Nucleus</keyword>
<sequence>MELPRPRPFGTEGSYLETQDFLKPLEQVEKNSSTTNKATNAIGENKINTIAINNNNNVDKMSPLSSSSPSSSSVEHILPGGIGTYSITHISNFIKKVPKTEQIIPGGPAITTVADRANSTERNYESNNRSADSGRISGYAGGGVFPLWDESAVKNKGGACTILKDASVEGQVLRDFYLGMDFRQSSPNKSKSFVEMMKSGRGLNDDEDEAIDEEFTSKKATSSHQGEKNADQKASTPRSKHSATEQRRRSKINDRFQILRDLIPQNDQKRDKASFLLEVIEYIQFLQEKVHRYESSYQGWNQEPLKVTPWRNGDGPGESTSDHSRAIKSNPGPAMMLMGKFDDSNIAFSPKMLATTRSSLEPDLNCGSAYTSLNHRSGLVNKSMPMQSSSITPAGRSEGLAHPLQSPDANGTATQLQPQLWPSQTSLSEYPVSGDVLNEQEELTVEGGTINISGVYSQGLLNNLSQALHSLGVDLSLASISVQVDLGKRANRQLTHATSGAKDCEDPSNVRTMNRTEKRGEELDKSYQKRRKTE</sequence>
<feature type="region of interest" description="Disordered" evidence="6">
    <location>
        <begin position="381"/>
        <end position="400"/>
    </location>
</feature>
<dbReference type="AlphaFoldDB" id="A0AAP0F4H4"/>
<evidence type="ECO:0000259" key="7">
    <source>
        <dbReference type="PROSITE" id="PS50888"/>
    </source>
</evidence>
<comment type="subcellular location">
    <subcellularLocation>
        <location evidence="1">Nucleus</location>
    </subcellularLocation>
</comment>
<dbReference type="InterPro" id="IPR044295">
    <property type="entry name" value="BIM1/2/3"/>
</dbReference>
<name>A0AAP0F4H4_9MAGN</name>
<dbReference type="GO" id="GO:0003700">
    <property type="term" value="F:DNA-binding transcription factor activity"/>
    <property type="evidence" value="ECO:0007669"/>
    <property type="project" value="InterPro"/>
</dbReference>
<dbReference type="InterPro" id="IPR036638">
    <property type="entry name" value="HLH_DNA-bd_sf"/>
</dbReference>
<evidence type="ECO:0000256" key="2">
    <source>
        <dbReference type="ARBA" id="ARBA00023015"/>
    </source>
</evidence>
<feature type="compositionally biased region" description="Basic and acidic residues" evidence="6">
    <location>
        <begin position="514"/>
        <end position="527"/>
    </location>
</feature>
<dbReference type="CDD" id="cd11453">
    <property type="entry name" value="bHLH_AtBIM_like"/>
    <property type="match status" value="1"/>
</dbReference>
<feature type="region of interest" description="Disordered" evidence="6">
    <location>
        <begin position="308"/>
        <end position="330"/>
    </location>
</feature>
<dbReference type="GO" id="GO:0005634">
    <property type="term" value="C:nucleus"/>
    <property type="evidence" value="ECO:0007669"/>
    <property type="project" value="UniProtKB-SubCell"/>
</dbReference>
<keyword evidence="4" id="KW-0804">Transcription</keyword>
<evidence type="ECO:0000256" key="5">
    <source>
        <dbReference type="ARBA" id="ARBA00023242"/>
    </source>
</evidence>
<dbReference type="GO" id="GO:0046983">
    <property type="term" value="F:protein dimerization activity"/>
    <property type="evidence" value="ECO:0007669"/>
    <property type="project" value="InterPro"/>
</dbReference>
<comment type="caution">
    <text evidence="8">The sequence shown here is derived from an EMBL/GenBank/DDBJ whole genome shotgun (WGS) entry which is preliminary data.</text>
</comment>
<dbReference type="Proteomes" id="UP001419268">
    <property type="component" value="Unassembled WGS sequence"/>
</dbReference>
<feature type="domain" description="BHLH" evidence="7">
    <location>
        <begin position="236"/>
        <end position="286"/>
    </location>
</feature>
<evidence type="ECO:0000256" key="3">
    <source>
        <dbReference type="ARBA" id="ARBA00023125"/>
    </source>
</evidence>
<keyword evidence="2" id="KW-0805">Transcription regulation</keyword>
<dbReference type="InterPro" id="IPR011598">
    <property type="entry name" value="bHLH_dom"/>
</dbReference>
<keyword evidence="9" id="KW-1185">Reference proteome</keyword>
<reference evidence="8 9" key="1">
    <citation type="submission" date="2024-01" db="EMBL/GenBank/DDBJ databases">
        <title>Genome assemblies of Stephania.</title>
        <authorList>
            <person name="Yang L."/>
        </authorList>
    </citation>
    <scope>NUCLEOTIDE SEQUENCE [LARGE SCALE GENOMIC DNA]</scope>
    <source>
        <strain evidence="8">JXDWG</strain>
        <tissue evidence="8">Leaf</tissue>
    </source>
</reference>
<dbReference type="GO" id="GO:0003677">
    <property type="term" value="F:DNA binding"/>
    <property type="evidence" value="ECO:0007669"/>
    <property type="project" value="UniProtKB-KW"/>
</dbReference>
<feature type="region of interest" description="Disordered" evidence="6">
    <location>
        <begin position="215"/>
        <end position="251"/>
    </location>
</feature>
<evidence type="ECO:0000256" key="4">
    <source>
        <dbReference type="ARBA" id="ARBA00023163"/>
    </source>
</evidence>
<dbReference type="EMBL" id="JBBNAG010000009">
    <property type="protein sequence ID" value="KAK9104674.1"/>
    <property type="molecule type" value="Genomic_DNA"/>
</dbReference>
<evidence type="ECO:0000256" key="1">
    <source>
        <dbReference type="ARBA" id="ARBA00004123"/>
    </source>
</evidence>
<feature type="compositionally biased region" description="Basic and acidic residues" evidence="6">
    <location>
        <begin position="242"/>
        <end position="251"/>
    </location>
</feature>
<evidence type="ECO:0000313" key="8">
    <source>
        <dbReference type="EMBL" id="KAK9104674.1"/>
    </source>
</evidence>
<keyword evidence="3" id="KW-0238">DNA-binding</keyword>
<dbReference type="GO" id="GO:0006351">
    <property type="term" value="P:DNA-templated transcription"/>
    <property type="evidence" value="ECO:0007669"/>
    <property type="project" value="InterPro"/>
</dbReference>
<dbReference type="FunFam" id="4.10.280.10:FF:000093">
    <property type="entry name" value="BHLH domain class transcription factor"/>
    <property type="match status" value="1"/>
</dbReference>
<dbReference type="SUPFAM" id="SSF47459">
    <property type="entry name" value="HLH, helix-loop-helix DNA-binding domain"/>
    <property type="match status" value="1"/>
</dbReference>
<organism evidence="8 9">
    <name type="scientific">Stephania cephalantha</name>
    <dbReference type="NCBI Taxonomy" id="152367"/>
    <lineage>
        <taxon>Eukaryota</taxon>
        <taxon>Viridiplantae</taxon>
        <taxon>Streptophyta</taxon>
        <taxon>Embryophyta</taxon>
        <taxon>Tracheophyta</taxon>
        <taxon>Spermatophyta</taxon>
        <taxon>Magnoliopsida</taxon>
        <taxon>Ranunculales</taxon>
        <taxon>Menispermaceae</taxon>
        <taxon>Menispermoideae</taxon>
        <taxon>Cissampelideae</taxon>
        <taxon>Stephania</taxon>
    </lineage>
</organism>
<evidence type="ECO:0000256" key="6">
    <source>
        <dbReference type="SAM" id="MobiDB-lite"/>
    </source>
</evidence>
<dbReference type="Gene3D" id="4.10.280.10">
    <property type="entry name" value="Helix-loop-helix DNA-binding domain"/>
    <property type="match status" value="1"/>
</dbReference>
<protein>
    <recommendedName>
        <fullName evidence="7">BHLH domain-containing protein</fullName>
    </recommendedName>
</protein>
<dbReference type="PANTHER" id="PTHR46412">
    <property type="entry name" value="BES1-INTERACTING MYC-LIKE PROTEIN"/>
    <property type="match status" value="1"/>
</dbReference>
<feature type="region of interest" description="Disordered" evidence="6">
    <location>
        <begin position="497"/>
        <end position="534"/>
    </location>
</feature>
<evidence type="ECO:0000313" key="9">
    <source>
        <dbReference type="Proteomes" id="UP001419268"/>
    </source>
</evidence>